<keyword evidence="1" id="KW-1133">Transmembrane helix</keyword>
<dbReference type="AlphaFoldDB" id="A0A350HBL0"/>
<feature type="non-terminal residue" evidence="2">
    <location>
        <position position="100"/>
    </location>
</feature>
<protein>
    <recommendedName>
        <fullName evidence="4">YfhO family protein</fullName>
    </recommendedName>
</protein>
<keyword evidence="1" id="KW-0812">Transmembrane</keyword>
<accession>A0A350HBL0</accession>
<name>A0A350HBL0_UNCW3</name>
<dbReference type="EMBL" id="DMZY01000206">
    <property type="protein sequence ID" value="HAV92926.1"/>
    <property type="molecule type" value="Genomic_DNA"/>
</dbReference>
<gene>
    <name evidence="2" type="ORF">DCW38_07095</name>
</gene>
<keyword evidence="1" id="KW-0472">Membrane</keyword>
<dbReference type="Proteomes" id="UP000264062">
    <property type="component" value="Unassembled WGS sequence"/>
</dbReference>
<organism evidence="2 3">
    <name type="scientific">candidate division WOR-3 bacterium</name>
    <dbReference type="NCBI Taxonomy" id="2052148"/>
    <lineage>
        <taxon>Bacteria</taxon>
        <taxon>Bacteria division WOR-3</taxon>
    </lineage>
</organism>
<evidence type="ECO:0000313" key="3">
    <source>
        <dbReference type="Proteomes" id="UP000264062"/>
    </source>
</evidence>
<feature type="transmembrane region" description="Helical" evidence="1">
    <location>
        <begin position="80"/>
        <end position="98"/>
    </location>
</feature>
<comment type="caution">
    <text evidence="2">The sequence shown here is derived from an EMBL/GenBank/DDBJ whole genome shotgun (WGS) entry which is preliminary data.</text>
</comment>
<reference evidence="2 3" key="1">
    <citation type="journal article" date="2018" name="Nat. Biotechnol.">
        <title>A standardized bacterial taxonomy based on genome phylogeny substantially revises the tree of life.</title>
        <authorList>
            <person name="Parks D.H."/>
            <person name="Chuvochina M."/>
            <person name="Waite D.W."/>
            <person name="Rinke C."/>
            <person name="Skarshewski A."/>
            <person name="Chaumeil P.A."/>
            <person name="Hugenholtz P."/>
        </authorList>
    </citation>
    <scope>NUCLEOTIDE SEQUENCE [LARGE SCALE GENOMIC DNA]</scope>
    <source>
        <strain evidence="2">UBA9956</strain>
    </source>
</reference>
<proteinExistence type="predicted"/>
<feature type="transmembrane region" description="Helical" evidence="1">
    <location>
        <begin position="7"/>
        <end position="28"/>
    </location>
</feature>
<evidence type="ECO:0000313" key="2">
    <source>
        <dbReference type="EMBL" id="HAV92926.1"/>
    </source>
</evidence>
<evidence type="ECO:0000256" key="1">
    <source>
        <dbReference type="SAM" id="Phobius"/>
    </source>
</evidence>
<evidence type="ECO:0008006" key="4">
    <source>
        <dbReference type="Google" id="ProtNLM"/>
    </source>
</evidence>
<sequence>MKRKINLNSISLTAIIVLPFILYAKVLFSGKMLFGTDWISGEYMQREFFVRCLHDNGIFALWNPLKFAGIPTGEGFFGDIFYPVTLLLKTFLPLFVVWTL</sequence>